<evidence type="ECO:0000313" key="3">
    <source>
        <dbReference type="EMBL" id="ANM61619.1"/>
    </source>
</evidence>
<organism evidence="3 4">
    <name type="scientific">Arabidopsis thaliana</name>
    <name type="common">Mouse-ear cress</name>
    <dbReference type="NCBI Taxonomy" id="3702"/>
    <lineage>
        <taxon>Eukaryota</taxon>
        <taxon>Viridiplantae</taxon>
        <taxon>Streptophyta</taxon>
        <taxon>Embryophyta</taxon>
        <taxon>Tracheophyta</taxon>
        <taxon>Spermatophyta</taxon>
        <taxon>Magnoliopsida</taxon>
        <taxon>eudicotyledons</taxon>
        <taxon>Gunneridae</taxon>
        <taxon>Pentapetalae</taxon>
        <taxon>rosids</taxon>
        <taxon>malvids</taxon>
        <taxon>Brassicales</taxon>
        <taxon>Brassicaceae</taxon>
        <taxon>Camelineae</taxon>
        <taxon>Arabidopsis</taxon>
    </lineage>
</organism>
<dbReference type="InParanoid" id="A0A1P8AY68"/>
<proteinExistence type="predicted"/>
<keyword evidence="1" id="KW-0472">Membrane</keyword>
<sequence length="70" mass="7916">MESKSGHDHVMIMIISFIFILDMTLLAASMIIVFYTFFVIVDLVTHGNDACCGGYNCHISKRLDMCMHVD</sequence>
<dbReference type="EMBL" id="CP002685">
    <property type="protein sequence ID" value="ANM61619.1"/>
    <property type="molecule type" value="Genomic_DNA"/>
</dbReference>
<evidence type="ECO:0000313" key="4">
    <source>
        <dbReference type="Proteomes" id="UP000006548"/>
    </source>
</evidence>
<dbReference type="GeneID" id="28717515"/>
<dbReference type="SMR" id="A0A1P8AY68"/>
<gene>
    <name evidence="2 3" type="ordered locus">At2g02455</name>
</gene>
<dbReference type="AlphaFoldDB" id="A0A1P8AY68"/>
<dbReference type="KEGG" id="ath:AT2G02455"/>
<reference evidence="4" key="2">
    <citation type="journal article" date="2017" name="Plant J.">
        <title>Araport11: a complete reannotation of the Arabidopsis thaliana reference genome.</title>
        <authorList>
            <person name="Cheng C.Y."/>
            <person name="Krishnakumar V."/>
            <person name="Chan A.P."/>
            <person name="Thibaud-Nissen F."/>
            <person name="Schobel S."/>
            <person name="Town C.D."/>
        </authorList>
    </citation>
    <scope>GENOME REANNOTATION</scope>
    <source>
        <strain evidence="4">cv. Columbia</strain>
    </source>
</reference>
<dbReference type="Araport" id="AT2G02455"/>
<evidence type="ECO:0000313" key="2">
    <source>
        <dbReference type="Araport" id="AT2G02455"/>
    </source>
</evidence>
<evidence type="ECO:0000256" key="1">
    <source>
        <dbReference type="SAM" id="Phobius"/>
    </source>
</evidence>
<name>A0A1P8AY68_ARATH</name>
<keyword evidence="1 3" id="KW-0812">Transmembrane</keyword>
<dbReference type="Proteomes" id="UP000006548">
    <property type="component" value="Chromosome 2"/>
</dbReference>
<dbReference type="TAIR" id="AT2G02455"/>
<dbReference type="RefSeq" id="NP_001323825.1">
    <property type="nucleotide sequence ID" value="NM_001335118.1"/>
</dbReference>
<dbReference type="ExpressionAtlas" id="A0A1P8AY68">
    <property type="expression patterns" value="baseline"/>
</dbReference>
<keyword evidence="4" id="KW-1185">Reference proteome</keyword>
<accession>A0A1P8AY68</accession>
<protein>
    <submittedName>
        <fullName evidence="3">Transmembrane protein</fullName>
    </submittedName>
</protein>
<keyword evidence="1" id="KW-1133">Transmembrane helix</keyword>
<reference evidence="3 4" key="1">
    <citation type="journal article" date="1999" name="Nature">
        <title>Sequence and analysis of chromosome 2 of the plant Arabidopsis thaliana.</title>
        <authorList>
            <person name="Lin X."/>
            <person name="Kaul S."/>
            <person name="Rounsley S."/>
            <person name="Shea T.P."/>
            <person name="Benito M.I."/>
            <person name="Town C.D."/>
            <person name="Fujii C.Y."/>
            <person name="Mason T."/>
            <person name="Bowman C.L."/>
            <person name="Barnstead M."/>
            <person name="Feldblyum T.V."/>
            <person name="Buell C.R."/>
            <person name="Ketchum K.A."/>
            <person name="Lee J."/>
            <person name="Ronning C.M."/>
            <person name="Koo H.L."/>
            <person name="Moffat K.S."/>
            <person name="Cronin L.A."/>
            <person name="Shen M."/>
            <person name="Pai G."/>
            <person name="Van Aken S."/>
            <person name="Umayam L."/>
            <person name="Tallon L.J."/>
            <person name="Gill J.E."/>
            <person name="Adams M.D."/>
            <person name="Carrera A.J."/>
            <person name="Creasy T.H."/>
            <person name="Goodman H.M."/>
            <person name="Somerville C.R."/>
            <person name="Copenhaver G.P."/>
            <person name="Preuss D."/>
            <person name="Nierman W.C."/>
            <person name="White O."/>
            <person name="Eisen J.A."/>
            <person name="Salzberg S.L."/>
            <person name="Fraser C.M."/>
            <person name="Venter J.C."/>
        </authorList>
    </citation>
    <scope>NUCLEOTIDE SEQUENCE [LARGE SCALE GENOMIC DNA]</scope>
    <source>
        <strain evidence="4">cv. Columbia</strain>
    </source>
</reference>
<feature type="transmembrane region" description="Helical" evidence="1">
    <location>
        <begin position="12"/>
        <end position="38"/>
    </location>
</feature>